<proteinExistence type="predicted"/>
<evidence type="ECO:0000313" key="2">
    <source>
        <dbReference type="Proteomes" id="UP000266723"/>
    </source>
</evidence>
<comment type="caution">
    <text evidence="1">The sequence shown here is derived from an EMBL/GenBank/DDBJ whole genome shotgun (WGS) entry which is preliminary data.</text>
</comment>
<sequence length="95" mass="10661">MIPVKVESVSSWTEVLVTATRLRNSYSQQISVILLHDHATHATPGKYPLCEPVLLHCTCLRIEQLTYCSVTDGLVNYIASALHWLCVCELMLADF</sequence>
<protein>
    <submittedName>
        <fullName evidence="1">Uncharacterized protein</fullName>
    </submittedName>
</protein>
<accession>A0ABQ7ER06</accession>
<keyword evidence="2" id="KW-1185">Reference proteome</keyword>
<gene>
    <name evidence="1" type="ORF">DY000_02049417</name>
</gene>
<evidence type="ECO:0000313" key="1">
    <source>
        <dbReference type="EMBL" id="KAF3606066.1"/>
    </source>
</evidence>
<organism evidence="1 2">
    <name type="scientific">Brassica cretica</name>
    <name type="common">Mustard</name>
    <dbReference type="NCBI Taxonomy" id="69181"/>
    <lineage>
        <taxon>Eukaryota</taxon>
        <taxon>Viridiplantae</taxon>
        <taxon>Streptophyta</taxon>
        <taxon>Embryophyta</taxon>
        <taxon>Tracheophyta</taxon>
        <taxon>Spermatophyta</taxon>
        <taxon>Magnoliopsida</taxon>
        <taxon>eudicotyledons</taxon>
        <taxon>Gunneridae</taxon>
        <taxon>Pentapetalae</taxon>
        <taxon>rosids</taxon>
        <taxon>malvids</taxon>
        <taxon>Brassicales</taxon>
        <taxon>Brassicaceae</taxon>
        <taxon>Brassiceae</taxon>
        <taxon>Brassica</taxon>
    </lineage>
</organism>
<name>A0ABQ7ER06_BRACR</name>
<reference evidence="1 2" key="1">
    <citation type="journal article" date="2020" name="BMC Genomics">
        <title>Intraspecific diversification of the crop wild relative Brassica cretica Lam. using demographic model selection.</title>
        <authorList>
            <person name="Kioukis A."/>
            <person name="Michalopoulou V.A."/>
            <person name="Briers L."/>
            <person name="Pirintsos S."/>
            <person name="Studholme D.J."/>
            <person name="Pavlidis P."/>
            <person name="Sarris P.F."/>
        </authorList>
    </citation>
    <scope>NUCLEOTIDE SEQUENCE [LARGE SCALE GENOMIC DNA]</scope>
    <source>
        <strain evidence="2">cv. PFS-1207/04</strain>
    </source>
</reference>
<dbReference type="EMBL" id="QGKV02000297">
    <property type="protein sequence ID" value="KAF3606066.1"/>
    <property type="molecule type" value="Genomic_DNA"/>
</dbReference>
<dbReference type="Proteomes" id="UP000266723">
    <property type="component" value="Unassembled WGS sequence"/>
</dbReference>